<feature type="transmembrane region" description="Helical" evidence="1">
    <location>
        <begin position="12"/>
        <end position="34"/>
    </location>
</feature>
<accession>A0AAD6PUV2</accession>
<evidence type="ECO:0000313" key="2">
    <source>
        <dbReference type="EMBL" id="KAJ6960432.1"/>
    </source>
</evidence>
<keyword evidence="1" id="KW-0472">Membrane</keyword>
<name>A0AAD6PUV2_9ROSI</name>
<protein>
    <recommendedName>
        <fullName evidence="4">Transmembrane protein</fullName>
    </recommendedName>
</protein>
<dbReference type="EMBL" id="JAQIZT010000017">
    <property type="protein sequence ID" value="KAJ6960432.1"/>
    <property type="molecule type" value="Genomic_DNA"/>
</dbReference>
<gene>
    <name evidence="2" type="ORF">NC653_038461</name>
</gene>
<sequence>MTVRGSWLTNVPLCFLFFLPFFSDFWSLFFALFYSSSVCVLWSLILSLFPSLCPLCVYSPVLLRVPLFRGDATGDEAGARALAGQCFSLFLSRLLLQSSPVSFLCSPLGSFSSFFFGLCFWPPLSRSLSV</sequence>
<keyword evidence="1" id="KW-0812">Transmembrane</keyword>
<comment type="caution">
    <text evidence="2">The sequence shown here is derived from an EMBL/GenBank/DDBJ whole genome shotgun (WGS) entry which is preliminary data.</text>
</comment>
<evidence type="ECO:0000313" key="3">
    <source>
        <dbReference type="Proteomes" id="UP001164929"/>
    </source>
</evidence>
<feature type="transmembrane region" description="Helical" evidence="1">
    <location>
        <begin position="40"/>
        <end position="65"/>
    </location>
</feature>
<dbReference type="Proteomes" id="UP001164929">
    <property type="component" value="Chromosome 17"/>
</dbReference>
<evidence type="ECO:0000256" key="1">
    <source>
        <dbReference type="SAM" id="Phobius"/>
    </source>
</evidence>
<reference evidence="2" key="1">
    <citation type="journal article" date="2023" name="Mol. Ecol. Resour.">
        <title>Chromosome-level genome assembly of a triploid poplar Populus alba 'Berolinensis'.</title>
        <authorList>
            <person name="Chen S."/>
            <person name="Yu Y."/>
            <person name="Wang X."/>
            <person name="Wang S."/>
            <person name="Zhang T."/>
            <person name="Zhou Y."/>
            <person name="He R."/>
            <person name="Meng N."/>
            <person name="Wang Y."/>
            <person name="Liu W."/>
            <person name="Liu Z."/>
            <person name="Liu J."/>
            <person name="Guo Q."/>
            <person name="Huang H."/>
            <person name="Sederoff R.R."/>
            <person name="Wang G."/>
            <person name="Qu G."/>
            <person name="Chen S."/>
        </authorList>
    </citation>
    <scope>NUCLEOTIDE SEQUENCE</scope>
    <source>
        <strain evidence="2">SC-2020</strain>
    </source>
</reference>
<organism evidence="2 3">
    <name type="scientific">Populus alba x Populus x berolinensis</name>
    <dbReference type="NCBI Taxonomy" id="444605"/>
    <lineage>
        <taxon>Eukaryota</taxon>
        <taxon>Viridiplantae</taxon>
        <taxon>Streptophyta</taxon>
        <taxon>Embryophyta</taxon>
        <taxon>Tracheophyta</taxon>
        <taxon>Spermatophyta</taxon>
        <taxon>Magnoliopsida</taxon>
        <taxon>eudicotyledons</taxon>
        <taxon>Gunneridae</taxon>
        <taxon>Pentapetalae</taxon>
        <taxon>rosids</taxon>
        <taxon>fabids</taxon>
        <taxon>Malpighiales</taxon>
        <taxon>Salicaceae</taxon>
        <taxon>Saliceae</taxon>
        <taxon>Populus</taxon>
    </lineage>
</organism>
<keyword evidence="1" id="KW-1133">Transmembrane helix</keyword>
<proteinExistence type="predicted"/>
<evidence type="ECO:0008006" key="4">
    <source>
        <dbReference type="Google" id="ProtNLM"/>
    </source>
</evidence>
<dbReference type="AlphaFoldDB" id="A0AAD6PUV2"/>
<keyword evidence="3" id="KW-1185">Reference proteome</keyword>